<dbReference type="GO" id="GO:0004364">
    <property type="term" value="F:glutathione transferase activity"/>
    <property type="evidence" value="ECO:0007669"/>
    <property type="project" value="UniProtKB-EC"/>
</dbReference>
<dbReference type="PROSITE" id="PS50404">
    <property type="entry name" value="GST_NTER"/>
    <property type="match status" value="1"/>
</dbReference>
<keyword evidence="9" id="KW-1185">Reference proteome</keyword>
<dbReference type="STRING" id="1745343.A0A2J6QCQ7"/>
<evidence type="ECO:0000256" key="3">
    <source>
        <dbReference type="ARBA" id="ARBA00022679"/>
    </source>
</evidence>
<comment type="similarity">
    <text evidence="1">Belongs to the GST superfamily.</text>
</comment>
<dbReference type="InterPro" id="IPR004045">
    <property type="entry name" value="Glutathione_S-Trfase_N"/>
</dbReference>
<dbReference type="OrthoDB" id="422574at2759"/>
<dbReference type="InterPro" id="IPR036282">
    <property type="entry name" value="Glutathione-S-Trfase_C_sf"/>
</dbReference>
<dbReference type="GO" id="GO:0005634">
    <property type="term" value="C:nucleus"/>
    <property type="evidence" value="ECO:0007669"/>
    <property type="project" value="UniProtKB-ARBA"/>
</dbReference>
<dbReference type="PANTHER" id="PTHR44051">
    <property type="entry name" value="GLUTATHIONE S-TRANSFERASE-RELATED"/>
    <property type="match status" value="1"/>
</dbReference>
<feature type="domain" description="GST C-terminal" evidence="7">
    <location>
        <begin position="94"/>
        <end position="206"/>
    </location>
</feature>
<dbReference type="EC" id="2.5.1.18" evidence="2"/>
<dbReference type="Pfam" id="PF00043">
    <property type="entry name" value="GST_C"/>
    <property type="match status" value="1"/>
</dbReference>
<dbReference type="AlphaFoldDB" id="A0A2J6QCQ7"/>
<dbReference type="SUPFAM" id="SSF52833">
    <property type="entry name" value="Thioredoxin-like"/>
    <property type="match status" value="1"/>
</dbReference>
<evidence type="ECO:0000256" key="1">
    <source>
        <dbReference type="ARBA" id="ARBA00007409"/>
    </source>
</evidence>
<accession>A0A2J6QCQ7</accession>
<dbReference type="Pfam" id="PF13409">
    <property type="entry name" value="GST_N_2"/>
    <property type="match status" value="1"/>
</dbReference>
<dbReference type="Gene3D" id="1.20.1050.130">
    <property type="match status" value="1"/>
</dbReference>
<evidence type="ECO:0000256" key="4">
    <source>
        <dbReference type="ARBA" id="ARBA00047960"/>
    </source>
</evidence>
<protein>
    <recommendedName>
        <fullName evidence="2">glutathione transferase</fullName>
        <ecNumber evidence="2">2.5.1.18</ecNumber>
    </recommendedName>
</protein>
<comment type="function">
    <text evidence="5">Involved in the oxidative stress response and detoxification.</text>
</comment>
<dbReference type="SFLD" id="SFLDS00019">
    <property type="entry name" value="Glutathione_Transferase_(cytos"/>
    <property type="match status" value="1"/>
</dbReference>
<proteinExistence type="inferred from homology"/>
<dbReference type="SFLD" id="SFLDG00358">
    <property type="entry name" value="Main_(cytGST)"/>
    <property type="match status" value="1"/>
</dbReference>
<keyword evidence="3 8" id="KW-0808">Transferase</keyword>
<evidence type="ECO:0000256" key="5">
    <source>
        <dbReference type="ARBA" id="ARBA00060024"/>
    </source>
</evidence>
<reference evidence="8 9" key="1">
    <citation type="submission" date="2016-05" db="EMBL/GenBank/DDBJ databases">
        <title>A degradative enzymes factory behind the ericoid mycorrhizal symbiosis.</title>
        <authorList>
            <consortium name="DOE Joint Genome Institute"/>
            <person name="Martino E."/>
            <person name="Morin E."/>
            <person name="Grelet G."/>
            <person name="Kuo A."/>
            <person name="Kohler A."/>
            <person name="Daghino S."/>
            <person name="Barry K."/>
            <person name="Choi C."/>
            <person name="Cichocki N."/>
            <person name="Clum A."/>
            <person name="Copeland A."/>
            <person name="Hainaut M."/>
            <person name="Haridas S."/>
            <person name="Labutti K."/>
            <person name="Lindquist E."/>
            <person name="Lipzen A."/>
            <person name="Khouja H.-R."/>
            <person name="Murat C."/>
            <person name="Ohm R."/>
            <person name="Olson A."/>
            <person name="Spatafora J."/>
            <person name="Veneault-Fourrey C."/>
            <person name="Henrissat B."/>
            <person name="Grigoriev I."/>
            <person name="Martin F."/>
            <person name="Perotto S."/>
        </authorList>
    </citation>
    <scope>NUCLEOTIDE SEQUENCE [LARGE SCALE GENOMIC DNA]</scope>
    <source>
        <strain evidence="8 9">UAMH 7357</strain>
    </source>
</reference>
<organism evidence="8 9">
    <name type="scientific">Hyaloscypha hepaticicola</name>
    <dbReference type="NCBI Taxonomy" id="2082293"/>
    <lineage>
        <taxon>Eukaryota</taxon>
        <taxon>Fungi</taxon>
        <taxon>Dikarya</taxon>
        <taxon>Ascomycota</taxon>
        <taxon>Pezizomycotina</taxon>
        <taxon>Leotiomycetes</taxon>
        <taxon>Helotiales</taxon>
        <taxon>Hyaloscyphaceae</taxon>
        <taxon>Hyaloscypha</taxon>
    </lineage>
</organism>
<evidence type="ECO:0000313" key="9">
    <source>
        <dbReference type="Proteomes" id="UP000235672"/>
    </source>
</evidence>
<comment type="catalytic activity">
    <reaction evidence="4">
        <text>RX + glutathione = an S-substituted glutathione + a halide anion + H(+)</text>
        <dbReference type="Rhea" id="RHEA:16437"/>
        <dbReference type="ChEBI" id="CHEBI:15378"/>
        <dbReference type="ChEBI" id="CHEBI:16042"/>
        <dbReference type="ChEBI" id="CHEBI:17792"/>
        <dbReference type="ChEBI" id="CHEBI:57925"/>
        <dbReference type="ChEBI" id="CHEBI:90779"/>
        <dbReference type="EC" id="2.5.1.18"/>
    </reaction>
</comment>
<feature type="non-terminal residue" evidence="8">
    <location>
        <position position="206"/>
    </location>
</feature>
<feature type="domain" description="GST N-terminal" evidence="6">
    <location>
        <begin position="6"/>
        <end position="87"/>
    </location>
</feature>
<dbReference type="PANTHER" id="PTHR44051:SF23">
    <property type="entry name" value="GLUTATHIONE S-TRANSFERASE-LIKE PROTEIN TPCF"/>
    <property type="match status" value="1"/>
</dbReference>
<dbReference type="InterPro" id="IPR004046">
    <property type="entry name" value="GST_C"/>
</dbReference>
<gene>
    <name evidence="8" type="ORF">NA56DRAFT_547294</name>
</gene>
<evidence type="ECO:0000259" key="7">
    <source>
        <dbReference type="PROSITE" id="PS50405"/>
    </source>
</evidence>
<dbReference type="EMBL" id="KZ613473">
    <property type="protein sequence ID" value="PMD24054.1"/>
    <property type="molecule type" value="Genomic_DNA"/>
</dbReference>
<name>A0A2J6QCQ7_9HELO</name>
<dbReference type="Proteomes" id="UP000235672">
    <property type="component" value="Unassembled WGS sequence"/>
</dbReference>
<dbReference type="FunFam" id="1.20.1050.130:FF:000016">
    <property type="entry name" value="Glutathione S-transferase 1"/>
    <property type="match status" value="1"/>
</dbReference>
<dbReference type="InterPro" id="IPR040079">
    <property type="entry name" value="Glutathione_S-Trfase"/>
</dbReference>
<dbReference type="SUPFAM" id="SSF47616">
    <property type="entry name" value="GST C-terminal domain-like"/>
    <property type="match status" value="1"/>
</dbReference>
<dbReference type="GO" id="GO:0005737">
    <property type="term" value="C:cytoplasm"/>
    <property type="evidence" value="ECO:0007669"/>
    <property type="project" value="UniProtKB-ARBA"/>
</dbReference>
<evidence type="ECO:0000259" key="6">
    <source>
        <dbReference type="PROSITE" id="PS50404"/>
    </source>
</evidence>
<dbReference type="InterPro" id="IPR010987">
    <property type="entry name" value="Glutathione-S-Trfase_C-like"/>
</dbReference>
<evidence type="ECO:0000313" key="8">
    <source>
        <dbReference type="EMBL" id="PMD24054.1"/>
    </source>
</evidence>
<sequence>MATNIKPITFWGSVLGPNPGKVYMILKELEIPFEENEVALSEVKGPEYTKHNPNGRLPAIYDPNTALTIWESGAIIEYLVEKYDKEHKLSFPAGTNEYYLTKQWMYFQVSGQGPYYGQAWWFKLIQEPKIPIAIDRYINEIRRVSGVLDGVLAGRKYLQGDKCTYADLSFITWQRSILRIIEYDQAKDFPNLQAWINRMSERPIIK</sequence>
<dbReference type="PROSITE" id="PS50405">
    <property type="entry name" value="GST_CTER"/>
    <property type="match status" value="1"/>
</dbReference>
<dbReference type="InterPro" id="IPR036249">
    <property type="entry name" value="Thioredoxin-like_sf"/>
</dbReference>
<evidence type="ECO:0000256" key="2">
    <source>
        <dbReference type="ARBA" id="ARBA00012452"/>
    </source>
</evidence>
<dbReference type="CDD" id="cd03048">
    <property type="entry name" value="GST_N_Ure2p_like"/>
    <property type="match status" value="1"/>
</dbReference>